<gene>
    <name evidence="2" type="ORF">CPELLU_LOCUS2904</name>
</gene>
<accession>A0A9N8ZYA4</accession>
<keyword evidence="3" id="KW-1185">Reference proteome</keyword>
<organism evidence="2 3">
    <name type="scientific">Cetraspora pellucida</name>
    <dbReference type="NCBI Taxonomy" id="1433469"/>
    <lineage>
        <taxon>Eukaryota</taxon>
        <taxon>Fungi</taxon>
        <taxon>Fungi incertae sedis</taxon>
        <taxon>Mucoromycota</taxon>
        <taxon>Glomeromycotina</taxon>
        <taxon>Glomeromycetes</taxon>
        <taxon>Diversisporales</taxon>
        <taxon>Gigasporaceae</taxon>
        <taxon>Cetraspora</taxon>
    </lineage>
</organism>
<dbReference type="Proteomes" id="UP000789759">
    <property type="component" value="Unassembled WGS sequence"/>
</dbReference>
<reference evidence="2" key="1">
    <citation type="submission" date="2021-06" db="EMBL/GenBank/DDBJ databases">
        <authorList>
            <person name="Kallberg Y."/>
            <person name="Tangrot J."/>
            <person name="Rosling A."/>
        </authorList>
    </citation>
    <scope>NUCLEOTIDE SEQUENCE</scope>
    <source>
        <strain evidence="2">FL966</strain>
    </source>
</reference>
<dbReference type="EMBL" id="CAJVQA010001326">
    <property type="protein sequence ID" value="CAG8510746.1"/>
    <property type="molecule type" value="Genomic_DNA"/>
</dbReference>
<feature type="region of interest" description="Disordered" evidence="1">
    <location>
        <begin position="68"/>
        <end position="98"/>
    </location>
</feature>
<dbReference type="AlphaFoldDB" id="A0A9N8ZYA4"/>
<protein>
    <submittedName>
        <fullName evidence="2">12840_t:CDS:1</fullName>
    </submittedName>
</protein>
<name>A0A9N8ZYA4_9GLOM</name>
<proteinExistence type="predicted"/>
<sequence>MQYKLNQLIILSLQKNQTQSTPVPMQVLPQIAQITSSQSKNTVTSVTTYSLNLSLLDFLPFSDYTKQSQKRLSKDTTKNKLSSKKSKHNKEKDNKKDSNIIKKTYYRIKI</sequence>
<evidence type="ECO:0000256" key="1">
    <source>
        <dbReference type="SAM" id="MobiDB-lite"/>
    </source>
</evidence>
<comment type="caution">
    <text evidence="2">The sequence shown here is derived from an EMBL/GenBank/DDBJ whole genome shotgun (WGS) entry which is preliminary data.</text>
</comment>
<evidence type="ECO:0000313" key="3">
    <source>
        <dbReference type="Proteomes" id="UP000789759"/>
    </source>
</evidence>
<evidence type="ECO:0000313" key="2">
    <source>
        <dbReference type="EMBL" id="CAG8510746.1"/>
    </source>
</evidence>